<dbReference type="GO" id="GO:0006284">
    <property type="term" value="P:base-excision repair"/>
    <property type="evidence" value="ECO:0007669"/>
    <property type="project" value="InterPro"/>
</dbReference>
<dbReference type="GO" id="GO:0003905">
    <property type="term" value="F:alkylbase DNA N-glycosylase activity"/>
    <property type="evidence" value="ECO:0007669"/>
    <property type="project" value="InterPro"/>
</dbReference>
<sequence>MRLKRDFYERNTLTVAKELLGKTLVVLVDNVPVKSKIVETEAYIGPHDKAAHTYNNRRTMRTETMVLTGGHAYVYQIYGMYFCLNVTTSLKEKPEAVLIRAVEPIEHIEILKKHRKIKIKRERDLTNGPGKLCQALKIDKRIDGVDFVTNDGYYIEDEKSSLEAIEIISAKRIGIDYAEEYKDKAWRFYIKDNVYVSKK</sequence>
<evidence type="ECO:0000256" key="2">
    <source>
        <dbReference type="ARBA" id="ARBA00022763"/>
    </source>
</evidence>
<dbReference type="PANTHER" id="PTHR10429">
    <property type="entry name" value="DNA-3-METHYLADENINE GLYCOSYLASE"/>
    <property type="match status" value="1"/>
</dbReference>
<dbReference type="InParanoid" id="U2FLH2"/>
<proteinExistence type="inferred from homology"/>
<accession>U2FLH2</accession>
<dbReference type="Proteomes" id="UP000005707">
    <property type="component" value="Unassembled WGS sequence"/>
</dbReference>
<evidence type="ECO:0000256" key="1">
    <source>
        <dbReference type="ARBA" id="ARBA00009232"/>
    </source>
</evidence>
<dbReference type="RefSeq" id="WP_008826301.1">
    <property type="nucleotide sequence ID" value="NZ_AFNU02000001.1"/>
</dbReference>
<dbReference type="SUPFAM" id="SSF50486">
    <property type="entry name" value="FMT C-terminal domain-like"/>
    <property type="match status" value="1"/>
</dbReference>
<protein>
    <recommendedName>
        <fullName evidence="5">Putative 3-methyladenine DNA glycosylase</fullName>
        <ecNumber evidence="5">3.2.2.-</ecNumber>
    </recommendedName>
</protein>
<dbReference type="PANTHER" id="PTHR10429:SF0">
    <property type="entry name" value="DNA-3-METHYLADENINE GLYCOSYLASE"/>
    <property type="match status" value="1"/>
</dbReference>
<comment type="caution">
    <text evidence="6">The sequence shown here is derived from an EMBL/GenBank/DDBJ whole genome shotgun (WGS) entry which is preliminary data.</text>
</comment>
<dbReference type="Gene3D" id="3.10.300.10">
    <property type="entry name" value="Methylpurine-DNA glycosylase (MPG)"/>
    <property type="match status" value="1"/>
</dbReference>
<dbReference type="EMBL" id="AFNU02000001">
    <property type="protein sequence ID" value="ERJ13595.1"/>
    <property type="molecule type" value="Genomic_DNA"/>
</dbReference>
<evidence type="ECO:0000256" key="5">
    <source>
        <dbReference type="HAMAP-Rule" id="MF_00527"/>
    </source>
</evidence>
<dbReference type="eggNOG" id="COG2094">
    <property type="taxonomic scope" value="Bacteria"/>
</dbReference>
<dbReference type="FunFam" id="3.10.300.10:FF:000001">
    <property type="entry name" value="Putative 3-methyladenine DNA glycosylase"/>
    <property type="match status" value="1"/>
</dbReference>
<dbReference type="HAMAP" id="MF_00527">
    <property type="entry name" value="3MGH"/>
    <property type="match status" value="1"/>
</dbReference>
<keyword evidence="3 5" id="KW-0378">Hydrolase</keyword>
<dbReference type="CDD" id="cd00540">
    <property type="entry name" value="AAG"/>
    <property type="match status" value="1"/>
</dbReference>
<name>U2FLH2_9MOLU</name>
<dbReference type="STRING" id="1033810.HLPCO_000261"/>
<dbReference type="Pfam" id="PF02245">
    <property type="entry name" value="Pur_DNA_glyco"/>
    <property type="match status" value="1"/>
</dbReference>
<evidence type="ECO:0000313" key="7">
    <source>
        <dbReference type="Proteomes" id="UP000005707"/>
    </source>
</evidence>
<keyword evidence="2 5" id="KW-0227">DNA damage</keyword>
<dbReference type="FunCoup" id="U2FLH2">
    <property type="interactions" value="86"/>
</dbReference>
<dbReference type="NCBIfam" id="TIGR00567">
    <property type="entry name" value="3mg"/>
    <property type="match status" value="1"/>
</dbReference>
<organism evidence="6 7">
    <name type="scientific">Haloplasma contractile SSD-17B</name>
    <dbReference type="NCBI Taxonomy" id="1033810"/>
    <lineage>
        <taxon>Bacteria</taxon>
        <taxon>Bacillati</taxon>
        <taxon>Mycoplasmatota</taxon>
        <taxon>Mollicutes</taxon>
        <taxon>Haloplasmatales</taxon>
        <taxon>Haloplasmataceae</taxon>
        <taxon>Haloplasma</taxon>
    </lineage>
</organism>
<dbReference type="OrthoDB" id="9794313at2"/>
<dbReference type="InterPro" id="IPR036995">
    <property type="entry name" value="MPG_sf"/>
</dbReference>
<dbReference type="EC" id="3.2.2.-" evidence="5"/>
<evidence type="ECO:0000256" key="3">
    <source>
        <dbReference type="ARBA" id="ARBA00022801"/>
    </source>
</evidence>
<comment type="similarity">
    <text evidence="1 5">Belongs to the DNA glycosylase MPG family.</text>
</comment>
<gene>
    <name evidence="6" type="ORF">HLPCO_000261</name>
</gene>
<evidence type="ECO:0000256" key="4">
    <source>
        <dbReference type="ARBA" id="ARBA00023204"/>
    </source>
</evidence>
<dbReference type="InterPro" id="IPR003180">
    <property type="entry name" value="MPG"/>
</dbReference>
<dbReference type="AlphaFoldDB" id="U2FLH2"/>
<keyword evidence="6" id="KW-0326">Glycosidase</keyword>
<keyword evidence="7" id="KW-1185">Reference proteome</keyword>
<evidence type="ECO:0000313" key="6">
    <source>
        <dbReference type="EMBL" id="ERJ13595.1"/>
    </source>
</evidence>
<dbReference type="GO" id="GO:0003677">
    <property type="term" value="F:DNA binding"/>
    <property type="evidence" value="ECO:0007669"/>
    <property type="project" value="InterPro"/>
</dbReference>
<keyword evidence="4 5" id="KW-0234">DNA repair</keyword>
<reference evidence="6 7" key="1">
    <citation type="journal article" date="2011" name="J. Bacteriol.">
        <title>Genome sequence of Haloplasma contractile, an unusual contractile bacterium from a deep-sea anoxic brine lake.</title>
        <authorList>
            <person name="Antunes A."/>
            <person name="Alam I."/>
            <person name="El Dorry H."/>
            <person name="Siam R."/>
            <person name="Robertson A."/>
            <person name="Bajic V.B."/>
            <person name="Stingl U."/>
        </authorList>
    </citation>
    <scope>NUCLEOTIDE SEQUENCE [LARGE SCALE GENOMIC DNA]</scope>
    <source>
        <strain evidence="6 7">SSD-17B</strain>
    </source>
</reference>
<dbReference type="InterPro" id="IPR011034">
    <property type="entry name" value="Formyl_transferase-like_C_sf"/>
</dbReference>
<reference evidence="6 7" key="2">
    <citation type="journal article" date="2013" name="PLoS ONE">
        <title>INDIGO - INtegrated Data Warehouse of MIcrobial GenOmes with Examples from the Red Sea Extremophiles.</title>
        <authorList>
            <person name="Alam I."/>
            <person name="Antunes A."/>
            <person name="Kamau A.A."/>
            <person name="Ba Alawi W."/>
            <person name="Kalkatawi M."/>
            <person name="Stingl U."/>
            <person name="Bajic V.B."/>
        </authorList>
    </citation>
    <scope>NUCLEOTIDE SEQUENCE [LARGE SCALE GENOMIC DNA]</scope>
    <source>
        <strain evidence="6 7">SSD-17B</strain>
    </source>
</reference>